<evidence type="ECO:0000256" key="2">
    <source>
        <dbReference type="ARBA" id="ARBA00004196"/>
    </source>
</evidence>
<comment type="cofactor">
    <cofactor evidence="1">
        <name>heme c</name>
        <dbReference type="ChEBI" id="CHEBI:61717"/>
    </cofactor>
</comment>
<comment type="subcellular location">
    <subcellularLocation>
        <location evidence="2">Cell envelope</location>
    </subcellularLocation>
</comment>
<dbReference type="Gene3D" id="1.10.1130.10">
    <property type="entry name" value="Flavocytochrome C3, Chain A"/>
    <property type="match status" value="1"/>
</dbReference>
<evidence type="ECO:0000313" key="10">
    <source>
        <dbReference type="EMBL" id="GBO94424.1"/>
    </source>
</evidence>
<keyword evidence="6" id="KW-0249">Electron transport</keyword>
<organism evidence="10 11">
    <name type="scientific">Mesosutterella multiformis</name>
    <dbReference type="NCBI Taxonomy" id="2259133"/>
    <lineage>
        <taxon>Bacteria</taxon>
        <taxon>Pseudomonadati</taxon>
        <taxon>Pseudomonadota</taxon>
        <taxon>Betaproteobacteria</taxon>
        <taxon>Burkholderiales</taxon>
        <taxon>Sutterellaceae</taxon>
        <taxon>Mesosutterella</taxon>
    </lineage>
</organism>
<dbReference type="SUPFAM" id="SSF48695">
    <property type="entry name" value="Multiheme cytochromes"/>
    <property type="match status" value="1"/>
</dbReference>
<evidence type="ECO:0000313" key="11">
    <source>
        <dbReference type="Proteomes" id="UP000266091"/>
    </source>
</evidence>
<dbReference type="InterPro" id="IPR012286">
    <property type="entry name" value="Tetrahaem_cytochrome"/>
</dbReference>
<proteinExistence type="predicted"/>
<evidence type="ECO:0000256" key="3">
    <source>
        <dbReference type="ARBA" id="ARBA00022448"/>
    </source>
</evidence>
<dbReference type="InterPro" id="IPR036280">
    <property type="entry name" value="Multihaem_cyt_sf"/>
</dbReference>
<feature type="signal peptide" evidence="8">
    <location>
        <begin position="1"/>
        <end position="19"/>
    </location>
</feature>
<dbReference type="GO" id="GO:0046872">
    <property type="term" value="F:metal ion binding"/>
    <property type="evidence" value="ECO:0007669"/>
    <property type="project" value="UniProtKB-KW"/>
</dbReference>
<dbReference type="EMBL" id="BGZJ01000002">
    <property type="protein sequence ID" value="GBO94424.1"/>
    <property type="molecule type" value="Genomic_DNA"/>
</dbReference>
<evidence type="ECO:0000256" key="6">
    <source>
        <dbReference type="ARBA" id="ARBA00022982"/>
    </source>
</evidence>
<evidence type="ECO:0000256" key="4">
    <source>
        <dbReference type="ARBA" id="ARBA00022617"/>
    </source>
</evidence>
<dbReference type="AlphaFoldDB" id="A0A388SI90"/>
<evidence type="ECO:0000256" key="8">
    <source>
        <dbReference type="SAM" id="SignalP"/>
    </source>
</evidence>
<comment type="caution">
    <text evidence="10">The sequence shown here is derived from an EMBL/GenBank/DDBJ whole genome shotgun (WGS) entry which is preliminary data.</text>
</comment>
<keyword evidence="4" id="KW-0349">Heme</keyword>
<reference evidence="10 11" key="1">
    <citation type="journal article" date="2018" name="Int. J. Syst. Evol. Microbiol.">
        <title>Mesosutterella multiformis gen. nov., sp. nov., a member of the family Sutterellaceae and Sutterella megalosphaeroides sp. nov., isolated from human faeces.</title>
        <authorList>
            <person name="Sakamoto M."/>
            <person name="Ikeyama N."/>
            <person name="Kunihiro T."/>
            <person name="Iino T."/>
            <person name="Yuki M."/>
            <person name="Ohkuma M."/>
        </authorList>
    </citation>
    <scope>NUCLEOTIDE SEQUENCE [LARGE SCALE GENOMIC DNA]</scope>
    <source>
        <strain evidence="10 11">4NBBH2</strain>
    </source>
</reference>
<keyword evidence="3" id="KW-0813">Transport</keyword>
<keyword evidence="8" id="KW-0732">Signal</keyword>
<name>A0A388SI90_9BURK</name>
<sequence length="118" mass="12831">MKRTIVMLALGFLAAAAMAAGETPAPAQNLADRHIARGLKCESCHADAAHPAPVKKEKCLSCHGGSYEKLAEQTDSLEINPHDSHLGKIECTKCHRGHKPAVLECARCHDFSRELHIR</sequence>
<dbReference type="Proteomes" id="UP000266091">
    <property type="component" value="Unassembled WGS sequence"/>
</dbReference>
<gene>
    <name evidence="10" type="ORF">MESMUL_17780</name>
</gene>
<evidence type="ECO:0000259" key="9">
    <source>
        <dbReference type="Pfam" id="PF14537"/>
    </source>
</evidence>
<protein>
    <recommendedName>
        <fullName evidence="9">Tetrahaem cytochrome domain-containing protein</fullName>
    </recommendedName>
</protein>
<evidence type="ECO:0000256" key="1">
    <source>
        <dbReference type="ARBA" id="ARBA00001926"/>
    </source>
</evidence>
<accession>A0A388SI90</accession>
<feature type="chain" id="PRO_5017194239" description="Tetrahaem cytochrome domain-containing protein" evidence="8">
    <location>
        <begin position="20"/>
        <end position="118"/>
    </location>
</feature>
<keyword evidence="11" id="KW-1185">Reference proteome</keyword>
<dbReference type="RefSeq" id="WP_238691406.1">
    <property type="nucleotide sequence ID" value="NZ_BGZJ01000002.1"/>
</dbReference>
<keyword evidence="7" id="KW-0408">Iron</keyword>
<evidence type="ECO:0000256" key="5">
    <source>
        <dbReference type="ARBA" id="ARBA00022723"/>
    </source>
</evidence>
<dbReference type="Pfam" id="PF14537">
    <property type="entry name" value="Cytochrom_c3_2"/>
    <property type="match status" value="1"/>
</dbReference>
<evidence type="ECO:0000256" key="7">
    <source>
        <dbReference type="ARBA" id="ARBA00023004"/>
    </source>
</evidence>
<feature type="domain" description="Tetrahaem cytochrome" evidence="9">
    <location>
        <begin position="34"/>
        <end position="110"/>
    </location>
</feature>
<dbReference type="GO" id="GO:0030313">
    <property type="term" value="C:cell envelope"/>
    <property type="evidence" value="ECO:0007669"/>
    <property type="project" value="UniProtKB-SubCell"/>
</dbReference>
<keyword evidence="5" id="KW-0479">Metal-binding</keyword>